<dbReference type="Pfam" id="PF09339">
    <property type="entry name" value="HTH_IclR"/>
    <property type="match status" value="1"/>
</dbReference>
<feature type="region of interest" description="Disordered" evidence="4">
    <location>
        <begin position="1"/>
        <end position="20"/>
    </location>
</feature>
<dbReference type="CDD" id="cd00090">
    <property type="entry name" value="HTH_ARSR"/>
    <property type="match status" value="1"/>
</dbReference>
<dbReference type="InterPro" id="IPR029016">
    <property type="entry name" value="GAF-like_dom_sf"/>
</dbReference>
<dbReference type="SUPFAM" id="SSF46785">
    <property type="entry name" value="Winged helix' DNA-binding domain"/>
    <property type="match status" value="1"/>
</dbReference>
<feature type="domain" description="HTH iclR-type" evidence="5">
    <location>
        <begin position="21"/>
        <end position="83"/>
    </location>
</feature>
<name>A0ABW6L2T8_9ACTN</name>
<dbReference type="InterPro" id="IPR036388">
    <property type="entry name" value="WH-like_DNA-bd_sf"/>
</dbReference>
<comment type="caution">
    <text evidence="7">The sequence shown here is derived from an EMBL/GenBank/DDBJ whole genome shotgun (WGS) entry which is preliminary data.</text>
</comment>
<dbReference type="Gene3D" id="1.10.10.10">
    <property type="entry name" value="Winged helix-like DNA-binding domain superfamily/Winged helix DNA-binding domain"/>
    <property type="match status" value="1"/>
</dbReference>
<evidence type="ECO:0000313" key="7">
    <source>
        <dbReference type="EMBL" id="MFE9174404.1"/>
    </source>
</evidence>
<keyword evidence="8" id="KW-1185">Reference proteome</keyword>
<dbReference type="EMBL" id="JBIAFJ010000053">
    <property type="protein sequence ID" value="MFE9174404.1"/>
    <property type="molecule type" value="Genomic_DNA"/>
</dbReference>
<dbReference type="PANTHER" id="PTHR30136">
    <property type="entry name" value="HELIX-TURN-HELIX TRANSCRIPTIONAL REGULATOR, ICLR FAMILY"/>
    <property type="match status" value="1"/>
</dbReference>
<keyword evidence="3" id="KW-0804">Transcription</keyword>
<keyword evidence="2" id="KW-0238">DNA-binding</keyword>
<protein>
    <submittedName>
        <fullName evidence="7">IclR family transcriptional regulator</fullName>
    </submittedName>
</protein>
<dbReference type="Pfam" id="PF01614">
    <property type="entry name" value="IclR_C"/>
    <property type="match status" value="1"/>
</dbReference>
<dbReference type="RefSeq" id="WP_388354263.1">
    <property type="nucleotide sequence ID" value="NZ_JBIAFJ010000053.1"/>
</dbReference>
<dbReference type="InterPro" id="IPR050707">
    <property type="entry name" value="HTH_MetabolicPath_Reg"/>
</dbReference>
<dbReference type="SMART" id="SM00346">
    <property type="entry name" value="HTH_ICLR"/>
    <property type="match status" value="1"/>
</dbReference>
<evidence type="ECO:0000256" key="3">
    <source>
        <dbReference type="ARBA" id="ARBA00023163"/>
    </source>
</evidence>
<evidence type="ECO:0000259" key="5">
    <source>
        <dbReference type="PROSITE" id="PS51077"/>
    </source>
</evidence>
<evidence type="ECO:0000313" key="8">
    <source>
        <dbReference type="Proteomes" id="UP001601197"/>
    </source>
</evidence>
<proteinExistence type="predicted"/>
<accession>A0ABW6L2T8</accession>
<dbReference type="InterPro" id="IPR036390">
    <property type="entry name" value="WH_DNA-bd_sf"/>
</dbReference>
<sequence>MAGNTTEESPDGAANGSGRGMTVLRNGIGVLRTFSVDEPELGVTEIAARVGLHKSTVSRILATLEQDGLVERDPSSRRFRLGLGVIAMAGPLLADLDVRRAAYPVLQELSHRTGETAALLVWNGAEAVCVEQVASRHEVKHSTPLGTRYRTAASSSVQVFLSELPPERVRALLESGAVAHPGYGDAALDAYLARLAETAERGYAVNYGETSLEEVGVAAPVFDHRGETVASVLVSAPRFRVSAEHLTLVADTVREAADQVTARLGGRRPAPTA</sequence>
<dbReference type="Proteomes" id="UP001601197">
    <property type="component" value="Unassembled WGS sequence"/>
</dbReference>
<dbReference type="InterPro" id="IPR005471">
    <property type="entry name" value="Tscrpt_reg_IclR_N"/>
</dbReference>
<evidence type="ECO:0000256" key="1">
    <source>
        <dbReference type="ARBA" id="ARBA00023015"/>
    </source>
</evidence>
<keyword evidence="1" id="KW-0805">Transcription regulation</keyword>
<organism evidence="7 8">
    <name type="scientific">Streptomyces kebangsaanensis</name>
    <dbReference type="NCBI Taxonomy" id="864058"/>
    <lineage>
        <taxon>Bacteria</taxon>
        <taxon>Bacillati</taxon>
        <taxon>Actinomycetota</taxon>
        <taxon>Actinomycetes</taxon>
        <taxon>Kitasatosporales</taxon>
        <taxon>Streptomycetaceae</taxon>
        <taxon>Streptomyces</taxon>
    </lineage>
</organism>
<dbReference type="SUPFAM" id="SSF55781">
    <property type="entry name" value="GAF domain-like"/>
    <property type="match status" value="1"/>
</dbReference>
<reference evidence="7 8" key="1">
    <citation type="submission" date="2024-10" db="EMBL/GenBank/DDBJ databases">
        <title>The Natural Products Discovery Center: Release of the First 8490 Sequenced Strains for Exploring Actinobacteria Biosynthetic Diversity.</title>
        <authorList>
            <person name="Kalkreuter E."/>
            <person name="Kautsar S.A."/>
            <person name="Yang D."/>
            <person name="Bader C.D."/>
            <person name="Teijaro C.N."/>
            <person name="Fluegel L."/>
            <person name="Davis C.M."/>
            <person name="Simpson J.R."/>
            <person name="Lauterbach L."/>
            <person name="Steele A.D."/>
            <person name="Gui C."/>
            <person name="Meng S."/>
            <person name="Li G."/>
            <person name="Viehrig K."/>
            <person name="Ye F."/>
            <person name="Su P."/>
            <person name="Kiefer A.F."/>
            <person name="Nichols A."/>
            <person name="Cepeda A.J."/>
            <person name="Yan W."/>
            <person name="Fan B."/>
            <person name="Jiang Y."/>
            <person name="Adhikari A."/>
            <person name="Zheng C.-J."/>
            <person name="Schuster L."/>
            <person name="Cowan T.M."/>
            <person name="Smanski M.J."/>
            <person name="Chevrette M.G."/>
            <person name="De Carvalho L.P.S."/>
            <person name="Shen B."/>
        </authorList>
    </citation>
    <scope>NUCLEOTIDE SEQUENCE [LARGE SCALE GENOMIC DNA]</scope>
    <source>
        <strain evidence="7 8">NPDC007147</strain>
    </source>
</reference>
<dbReference type="PANTHER" id="PTHR30136:SF24">
    <property type="entry name" value="HTH-TYPE TRANSCRIPTIONAL REPRESSOR ALLR"/>
    <property type="match status" value="1"/>
</dbReference>
<evidence type="ECO:0000256" key="2">
    <source>
        <dbReference type="ARBA" id="ARBA00023125"/>
    </source>
</evidence>
<evidence type="ECO:0000256" key="4">
    <source>
        <dbReference type="SAM" id="MobiDB-lite"/>
    </source>
</evidence>
<dbReference type="PROSITE" id="PS51077">
    <property type="entry name" value="HTH_ICLR"/>
    <property type="match status" value="1"/>
</dbReference>
<evidence type="ECO:0000259" key="6">
    <source>
        <dbReference type="PROSITE" id="PS51078"/>
    </source>
</evidence>
<dbReference type="InterPro" id="IPR011991">
    <property type="entry name" value="ArsR-like_HTH"/>
</dbReference>
<dbReference type="Gene3D" id="3.30.450.40">
    <property type="match status" value="1"/>
</dbReference>
<dbReference type="InterPro" id="IPR014757">
    <property type="entry name" value="Tscrpt_reg_IclR_C"/>
</dbReference>
<dbReference type="PROSITE" id="PS51078">
    <property type="entry name" value="ICLR_ED"/>
    <property type="match status" value="1"/>
</dbReference>
<feature type="domain" description="IclR-ED" evidence="6">
    <location>
        <begin position="84"/>
        <end position="266"/>
    </location>
</feature>
<gene>
    <name evidence="7" type="ORF">ACFYNZ_34055</name>
</gene>